<evidence type="ECO:0000313" key="3">
    <source>
        <dbReference type="Proteomes" id="UP000288805"/>
    </source>
</evidence>
<dbReference type="EMBL" id="QGNW01002284">
    <property type="protein sequence ID" value="RVW21560.1"/>
    <property type="molecule type" value="Genomic_DNA"/>
</dbReference>
<dbReference type="SUPFAM" id="SSF51735">
    <property type="entry name" value="NAD(P)-binding Rossmann-fold domains"/>
    <property type="match status" value="1"/>
</dbReference>
<feature type="domain" description="Gfo/Idh/MocA-like oxidoreductase N-terminal" evidence="1">
    <location>
        <begin position="96"/>
        <end position="183"/>
    </location>
</feature>
<dbReference type="Pfam" id="PF01408">
    <property type="entry name" value="GFO_IDH_MocA"/>
    <property type="match status" value="1"/>
</dbReference>
<protein>
    <submittedName>
        <fullName evidence="2">Putative oxidoreductase</fullName>
    </submittedName>
</protein>
<dbReference type="GO" id="GO:0000166">
    <property type="term" value="F:nucleotide binding"/>
    <property type="evidence" value="ECO:0007669"/>
    <property type="project" value="InterPro"/>
</dbReference>
<sequence length="274" mass="30311">MPAIPLSLSLNLPKALRPSHQSSSLSSNGSYGRASLPTGVPSLGYQDPRFGFDGTRSLIPLADMFSDGKDFGFMYPNDMAKTPIHFGILGCANIARKHDKATRFATANGFPPSSKIYDNYEVVLDDPDVDTMYMPLLTSLHLKWAVLAAEKNKHVLLEKPMALNEAELDQILEACESNGVRLMDNTMSTYTMWVLDKLRSLNGFLKGLESVELDDGGMVWMEEFSHVCLSVVDKLAVEMDKTYAKIQNLSIHQLTTVNPQGQSRNLKSTLGFTK</sequence>
<evidence type="ECO:0000259" key="1">
    <source>
        <dbReference type="Pfam" id="PF01408"/>
    </source>
</evidence>
<comment type="caution">
    <text evidence="2">The sequence shown here is derived from an EMBL/GenBank/DDBJ whole genome shotgun (WGS) entry which is preliminary data.</text>
</comment>
<name>A0A438CED5_VITVI</name>
<dbReference type="InterPro" id="IPR000683">
    <property type="entry name" value="Gfo/Idh/MocA-like_OxRdtase_N"/>
</dbReference>
<evidence type="ECO:0000313" key="2">
    <source>
        <dbReference type="EMBL" id="RVW21560.1"/>
    </source>
</evidence>
<gene>
    <name evidence="2" type="primary">VvCHDh001002_12</name>
    <name evidence="2" type="ORF">CK203_109648</name>
</gene>
<organism evidence="2 3">
    <name type="scientific">Vitis vinifera</name>
    <name type="common">Grape</name>
    <dbReference type="NCBI Taxonomy" id="29760"/>
    <lineage>
        <taxon>Eukaryota</taxon>
        <taxon>Viridiplantae</taxon>
        <taxon>Streptophyta</taxon>
        <taxon>Embryophyta</taxon>
        <taxon>Tracheophyta</taxon>
        <taxon>Spermatophyta</taxon>
        <taxon>Magnoliopsida</taxon>
        <taxon>eudicotyledons</taxon>
        <taxon>Gunneridae</taxon>
        <taxon>Pentapetalae</taxon>
        <taxon>rosids</taxon>
        <taxon>Vitales</taxon>
        <taxon>Vitaceae</taxon>
        <taxon>Viteae</taxon>
        <taxon>Vitis</taxon>
    </lineage>
</organism>
<dbReference type="PANTHER" id="PTHR46368:SF19">
    <property type="entry name" value="GFO_IDH_MOCA-LIKE OXIDOREDUCTASE N-TERMINAL DOMAIN-CONTAINING PROTEIN"/>
    <property type="match status" value="1"/>
</dbReference>
<accession>A0A438CED5</accession>
<dbReference type="AlphaFoldDB" id="A0A438CED5"/>
<dbReference type="InterPro" id="IPR036291">
    <property type="entry name" value="NAD(P)-bd_dom_sf"/>
</dbReference>
<dbReference type="Gene3D" id="3.40.50.720">
    <property type="entry name" value="NAD(P)-binding Rossmann-like Domain"/>
    <property type="match status" value="1"/>
</dbReference>
<proteinExistence type="predicted"/>
<dbReference type="Proteomes" id="UP000288805">
    <property type="component" value="Unassembled WGS sequence"/>
</dbReference>
<dbReference type="PANTHER" id="PTHR46368">
    <property type="match status" value="1"/>
</dbReference>
<reference evidence="2 3" key="1">
    <citation type="journal article" date="2018" name="PLoS Genet.">
        <title>Population sequencing reveals clonal diversity and ancestral inbreeding in the grapevine cultivar Chardonnay.</title>
        <authorList>
            <person name="Roach M.J."/>
            <person name="Johnson D.L."/>
            <person name="Bohlmann J."/>
            <person name="van Vuuren H.J."/>
            <person name="Jones S.J."/>
            <person name="Pretorius I.S."/>
            <person name="Schmidt S.A."/>
            <person name="Borneman A.R."/>
        </authorList>
    </citation>
    <scope>NUCLEOTIDE SEQUENCE [LARGE SCALE GENOMIC DNA]</scope>
    <source>
        <strain evidence="3">cv. Chardonnay</strain>
        <tissue evidence="2">Leaf</tissue>
    </source>
</reference>